<evidence type="ECO:0000313" key="3">
    <source>
        <dbReference type="Proteomes" id="UP001162060"/>
    </source>
</evidence>
<feature type="chain" id="PRO_5043370892" evidence="1">
    <location>
        <begin position="24"/>
        <end position="83"/>
    </location>
</feature>
<gene>
    <name evidence="2" type="ORF">PM001_LOCUS20391</name>
</gene>
<accession>A0AAV1UKR6</accession>
<dbReference type="EMBL" id="CAKLBY020000221">
    <property type="protein sequence ID" value="CAK7935241.1"/>
    <property type="molecule type" value="Genomic_DNA"/>
</dbReference>
<reference evidence="2" key="1">
    <citation type="submission" date="2024-01" db="EMBL/GenBank/DDBJ databases">
        <authorList>
            <person name="Webb A."/>
        </authorList>
    </citation>
    <scope>NUCLEOTIDE SEQUENCE</scope>
    <source>
        <strain evidence="2">Pm1</strain>
    </source>
</reference>
<name>A0AAV1UKR6_9STRA</name>
<evidence type="ECO:0000313" key="2">
    <source>
        <dbReference type="EMBL" id="CAK7935241.1"/>
    </source>
</evidence>
<proteinExistence type="predicted"/>
<organism evidence="2 3">
    <name type="scientific">Peronospora matthiolae</name>
    <dbReference type="NCBI Taxonomy" id="2874970"/>
    <lineage>
        <taxon>Eukaryota</taxon>
        <taxon>Sar</taxon>
        <taxon>Stramenopiles</taxon>
        <taxon>Oomycota</taxon>
        <taxon>Peronosporomycetes</taxon>
        <taxon>Peronosporales</taxon>
        <taxon>Peronosporaceae</taxon>
        <taxon>Peronospora</taxon>
    </lineage>
</organism>
<dbReference type="Proteomes" id="UP001162060">
    <property type="component" value="Unassembled WGS sequence"/>
</dbReference>
<sequence length="83" mass="9131">MDMSTVKMILALAAIWCVPAKHGDIPNAYAKADKEAHLDILLQVPQAMTIDQDALKMVGAAKKKEVVLQLRKSLYSLKQAVQL</sequence>
<dbReference type="AlphaFoldDB" id="A0AAV1UKR6"/>
<feature type="signal peptide" evidence="1">
    <location>
        <begin position="1"/>
        <end position="23"/>
    </location>
</feature>
<comment type="caution">
    <text evidence="2">The sequence shown here is derived from an EMBL/GenBank/DDBJ whole genome shotgun (WGS) entry which is preliminary data.</text>
</comment>
<evidence type="ECO:0000256" key="1">
    <source>
        <dbReference type="SAM" id="SignalP"/>
    </source>
</evidence>
<protein>
    <submittedName>
        <fullName evidence="2">Uncharacterized protein</fullName>
    </submittedName>
</protein>
<keyword evidence="1" id="KW-0732">Signal</keyword>